<evidence type="ECO:0000256" key="1">
    <source>
        <dbReference type="SAM" id="Phobius"/>
    </source>
</evidence>
<name>A0A2H0XCN3_UNCKA</name>
<keyword evidence="1" id="KW-0812">Transmembrane</keyword>
<dbReference type="Proteomes" id="UP000231252">
    <property type="component" value="Unassembled WGS sequence"/>
</dbReference>
<keyword evidence="1" id="KW-0472">Membrane</keyword>
<dbReference type="EMBL" id="PEYU01000012">
    <property type="protein sequence ID" value="PIS22673.1"/>
    <property type="molecule type" value="Genomic_DNA"/>
</dbReference>
<protein>
    <submittedName>
        <fullName evidence="2">Uncharacterized protein</fullName>
    </submittedName>
</protein>
<comment type="caution">
    <text evidence="2">The sequence shown here is derived from an EMBL/GenBank/DDBJ whole genome shotgun (WGS) entry which is preliminary data.</text>
</comment>
<evidence type="ECO:0000313" key="2">
    <source>
        <dbReference type="EMBL" id="PIS22673.1"/>
    </source>
</evidence>
<feature type="transmembrane region" description="Helical" evidence="1">
    <location>
        <begin position="7"/>
        <end position="25"/>
    </location>
</feature>
<evidence type="ECO:0000313" key="3">
    <source>
        <dbReference type="Proteomes" id="UP000231252"/>
    </source>
</evidence>
<accession>A0A2H0XCN3</accession>
<reference evidence="3" key="1">
    <citation type="submission" date="2017-09" db="EMBL/GenBank/DDBJ databases">
        <title>Depth-based differentiation of microbial function through sediment-hosted aquifers and enrichment of novel symbionts in the deep terrestrial subsurface.</title>
        <authorList>
            <person name="Probst A.J."/>
            <person name="Ladd B."/>
            <person name="Jarett J.K."/>
            <person name="Geller-Mcgrath D.E."/>
            <person name="Sieber C.M.K."/>
            <person name="Emerson J.B."/>
            <person name="Anantharaman K."/>
            <person name="Thomas B.C."/>
            <person name="Malmstrom R."/>
            <person name="Stieglmeier M."/>
            <person name="Klingl A."/>
            <person name="Woyke T."/>
            <person name="Ryan C.M."/>
            <person name="Banfield J.F."/>
        </authorList>
    </citation>
    <scope>NUCLEOTIDE SEQUENCE [LARGE SCALE GENOMIC DNA]</scope>
</reference>
<feature type="transmembrane region" description="Helical" evidence="1">
    <location>
        <begin position="31"/>
        <end position="53"/>
    </location>
</feature>
<keyword evidence="1" id="KW-1133">Transmembrane helix</keyword>
<dbReference type="AlphaFoldDB" id="A0A2H0XCN3"/>
<proteinExistence type="predicted"/>
<sequence>MPPAITIFLSLYFGIGFIYAMWIFFFGYDRWYWLPVNWLLGPPVIVMMAYFVVTGKKNPLGRY</sequence>
<gene>
    <name evidence="2" type="ORF">COT50_00535</name>
</gene>
<organism evidence="2 3">
    <name type="scientific">candidate division WWE3 bacterium CG08_land_8_20_14_0_20_41_10</name>
    <dbReference type="NCBI Taxonomy" id="1975085"/>
    <lineage>
        <taxon>Bacteria</taxon>
        <taxon>Katanobacteria</taxon>
    </lineage>
</organism>